<dbReference type="GO" id="GO:0017056">
    <property type="term" value="F:structural constituent of nuclear pore"/>
    <property type="evidence" value="ECO:0007669"/>
    <property type="project" value="InterPro"/>
</dbReference>
<keyword evidence="6" id="KW-0811">Translocation</keyword>
<dbReference type="GO" id="GO:0000056">
    <property type="term" value="P:ribosomal small subunit export from nucleus"/>
    <property type="evidence" value="ECO:0007669"/>
    <property type="project" value="InterPro"/>
</dbReference>
<evidence type="ECO:0000256" key="4">
    <source>
        <dbReference type="ARBA" id="ARBA00022816"/>
    </source>
</evidence>
<evidence type="ECO:0000256" key="9">
    <source>
        <dbReference type="SAM" id="Coils"/>
    </source>
</evidence>
<dbReference type="InterPro" id="IPR006931">
    <property type="entry name" value="Calcipressin"/>
</dbReference>
<dbReference type="GO" id="GO:0019722">
    <property type="term" value="P:calcium-mediated signaling"/>
    <property type="evidence" value="ECO:0007669"/>
    <property type="project" value="InterPro"/>
</dbReference>
<evidence type="ECO:0000256" key="5">
    <source>
        <dbReference type="ARBA" id="ARBA00022927"/>
    </source>
</evidence>
<keyword evidence="3" id="KW-0813">Transport</keyword>
<accession>A0A1B0GCT4</accession>
<reference evidence="11" key="1">
    <citation type="submission" date="2020-05" db="UniProtKB">
        <authorList>
            <consortium name="EnsemblMetazoa"/>
        </authorList>
    </citation>
    <scope>IDENTIFICATION</scope>
    <source>
        <strain evidence="11">Yale</strain>
    </source>
</reference>
<dbReference type="GO" id="GO:0003676">
    <property type="term" value="F:nucleic acid binding"/>
    <property type="evidence" value="ECO:0007669"/>
    <property type="project" value="InterPro"/>
</dbReference>
<dbReference type="InterPro" id="IPR035979">
    <property type="entry name" value="RBD_domain_sf"/>
</dbReference>
<feature type="compositionally biased region" description="Polar residues" evidence="10">
    <location>
        <begin position="675"/>
        <end position="687"/>
    </location>
</feature>
<evidence type="ECO:0000256" key="8">
    <source>
        <dbReference type="ARBA" id="ARBA00023242"/>
    </source>
</evidence>
<dbReference type="AlphaFoldDB" id="A0A1B0GCT4"/>
<keyword evidence="9" id="KW-0175">Coiled coil</keyword>
<evidence type="ECO:0000256" key="1">
    <source>
        <dbReference type="ARBA" id="ARBA00004567"/>
    </source>
</evidence>
<dbReference type="PANTHER" id="PTHR13257">
    <property type="entry name" value="NUCLEOPORIN NUP84-RELATED"/>
    <property type="match status" value="1"/>
</dbReference>
<evidence type="ECO:0000256" key="10">
    <source>
        <dbReference type="SAM" id="MobiDB-lite"/>
    </source>
</evidence>
<keyword evidence="7" id="KW-0906">Nuclear pore complex</keyword>
<evidence type="ECO:0000313" key="12">
    <source>
        <dbReference type="Proteomes" id="UP000092444"/>
    </source>
</evidence>
<dbReference type="InterPro" id="IPR037700">
    <property type="entry name" value="NUP88/NUP82"/>
</dbReference>
<dbReference type="CDD" id="cd12434">
    <property type="entry name" value="RRM_RCAN_like"/>
    <property type="match status" value="1"/>
</dbReference>
<comment type="subcellular location">
    <subcellularLocation>
        <location evidence="1">Nucleus</location>
        <location evidence="1">Nuclear pore complex</location>
    </subcellularLocation>
</comment>
<organism evidence="11 12">
    <name type="scientific">Glossina morsitans morsitans</name>
    <name type="common">Savannah tsetse fly</name>
    <dbReference type="NCBI Taxonomy" id="37546"/>
    <lineage>
        <taxon>Eukaryota</taxon>
        <taxon>Metazoa</taxon>
        <taxon>Ecdysozoa</taxon>
        <taxon>Arthropoda</taxon>
        <taxon>Hexapoda</taxon>
        <taxon>Insecta</taxon>
        <taxon>Pterygota</taxon>
        <taxon>Neoptera</taxon>
        <taxon>Endopterygota</taxon>
        <taxon>Diptera</taxon>
        <taxon>Brachycera</taxon>
        <taxon>Muscomorpha</taxon>
        <taxon>Hippoboscoidea</taxon>
        <taxon>Glossinidae</taxon>
        <taxon>Glossina</taxon>
    </lineage>
</organism>
<dbReference type="GO" id="GO:0005643">
    <property type="term" value="C:nuclear pore"/>
    <property type="evidence" value="ECO:0007669"/>
    <property type="project" value="UniProtKB-SubCell"/>
</dbReference>
<evidence type="ECO:0000256" key="2">
    <source>
        <dbReference type="ARBA" id="ARBA00008209"/>
    </source>
</evidence>
<dbReference type="EMBL" id="CCAG010002227">
    <property type="status" value="NOT_ANNOTATED_CDS"/>
    <property type="molecule type" value="Genomic_DNA"/>
</dbReference>
<dbReference type="SUPFAM" id="SSF54928">
    <property type="entry name" value="RNA-binding domain, RBD"/>
    <property type="match status" value="1"/>
</dbReference>
<dbReference type="GO" id="GO:0000055">
    <property type="term" value="P:ribosomal large subunit export from nucleus"/>
    <property type="evidence" value="ECO:0007669"/>
    <property type="project" value="InterPro"/>
</dbReference>
<feature type="compositionally biased region" description="Polar residues" evidence="10">
    <location>
        <begin position="709"/>
        <end position="718"/>
    </location>
</feature>
<feature type="region of interest" description="Disordered" evidence="10">
    <location>
        <begin position="675"/>
        <end position="765"/>
    </location>
</feature>
<dbReference type="STRING" id="37546.A0A1B0GCT4"/>
<dbReference type="GO" id="GO:0007617">
    <property type="term" value="P:mating behavior"/>
    <property type="evidence" value="ECO:0007669"/>
    <property type="project" value="UniProtKB-ARBA"/>
</dbReference>
<comment type="similarity">
    <text evidence="2">Belongs to the RCAN family.</text>
</comment>
<name>A0A1B0GCT4_GLOMM</name>
<dbReference type="Pfam" id="PF04847">
    <property type="entry name" value="Calcipressin"/>
    <property type="match status" value="1"/>
</dbReference>
<evidence type="ECO:0000256" key="7">
    <source>
        <dbReference type="ARBA" id="ARBA00023132"/>
    </source>
</evidence>
<dbReference type="GO" id="GO:0006606">
    <property type="term" value="P:protein import into nucleus"/>
    <property type="evidence" value="ECO:0007669"/>
    <property type="project" value="TreeGrafter"/>
</dbReference>
<dbReference type="PhylomeDB" id="A0A1B0GCT4"/>
<dbReference type="Pfam" id="PF10168">
    <property type="entry name" value="Nup88"/>
    <property type="match status" value="2"/>
</dbReference>
<sequence length="947" mass="106229">MSSTDFLGLNQTALFAKIRNSLPVERQHSQNLLECKDDLLYVWDSQESCLLVVNWRTAIAKGQENINYQTLIPSTHLTFDVERVISSNEGTLIALAGSRGICILELPRRWGATGQFMQGKLQMICRTSNLSPHLFNNNPHLQLRQMRWHPASPTDSHLLVLLSDNTIRVYDNAYLRHVWQVGPLPLRNDANPNASSVYSLEVNVIDFDIAPPVNTETDEIGFNVTAASTSVVSMKQNTTIISKTCSSTLLNKTVQNSQHKPMKIQWPLVILRENGNIYVLMAGLDTEKPRLQGPLTITPSQTDNYGVDYCSLLVVPSLPPTLVIAETNGKLHHAMFLEAEVAENSFDEVDESLIIHPSELERFLENEVTSDINSILVPSHAEYVVCTKIDSGNRVNAVLGFVIMQMPNCAVLLLSSGQVLSLKLIIDLKLLSTLPSTKTISAANAITDQQHSQLNELLSTSFVDDIRRLLKRDVTQPILSLDKSSSPTPQECNELLIQAIKTLRTQYLKKHELVRAEFNKRILTLKLWKERQKQDISDLEEERNKIRDSAHKLAEKFEELREQQEVLTKRYQDLMRQANTRLPGNNLAQKEFAKEVERLNDFAKKMSSTFEKYKNTINKQNYQIAKYQENSNMKTYELPEAQERTIKDILLQINTEIDSQIMEENLETPVRGLSMSSAMDNNVPTNVAANGTNHNSHNNTESNSAKLKSAQNSSSSEVGSAEKLSPDNDIFINPADGLSSQHPSLPPECDVESENEPEVDRDSFDDLPTSIIVTNIHSEVFSDPQLKQEMEDLFRTFSESATFQWLRSFRRLRVNYDSALAAANARIKLHQYEFNKKTVITCYFAQPVTPVSQINLQPPAPVKQFLISPPASPPAGWEPREEAEPLVNHDLLAALASLTPGASHELHPQSDDQPGIIVHTAKLPDDGSGVIAGPKRPIVHTKCPERA</sequence>
<evidence type="ECO:0000313" key="11">
    <source>
        <dbReference type="EnsemblMetazoa" id="GMOY011110-PA"/>
    </source>
</evidence>
<keyword evidence="4" id="KW-0509">mRNA transport</keyword>
<dbReference type="GO" id="GO:0006406">
    <property type="term" value="P:mRNA export from nucleus"/>
    <property type="evidence" value="ECO:0007669"/>
    <property type="project" value="TreeGrafter"/>
</dbReference>
<feature type="region of interest" description="Disordered" evidence="10">
    <location>
        <begin position="926"/>
        <end position="947"/>
    </location>
</feature>
<proteinExistence type="inferred from homology"/>
<dbReference type="InterPro" id="IPR012677">
    <property type="entry name" value="Nucleotide-bd_a/b_plait_sf"/>
</dbReference>
<protein>
    <submittedName>
        <fullName evidence="11">Uncharacterized protein</fullName>
    </submittedName>
</protein>
<dbReference type="FunFam" id="3.30.70.330:FF:000092">
    <property type="entry name" value="Calcipressin-2 isoform 2"/>
    <property type="match status" value="1"/>
</dbReference>
<dbReference type="Gene3D" id="3.30.70.330">
    <property type="match status" value="1"/>
</dbReference>
<dbReference type="PANTHER" id="PTHR13257:SF0">
    <property type="entry name" value="NUCLEAR PORE COMPLEX PROTEIN NUP88"/>
    <property type="match status" value="1"/>
</dbReference>
<feature type="coiled-coil region" evidence="9">
    <location>
        <begin position="529"/>
        <end position="577"/>
    </location>
</feature>
<keyword evidence="8" id="KW-0539">Nucleus</keyword>
<evidence type="ECO:0000256" key="3">
    <source>
        <dbReference type="ARBA" id="ARBA00022448"/>
    </source>
</evidence>
<keyword evidence="5" id="KW-0653">Protein transport</keyword>
<evidence type="ECO:0000256" key="6">
    <source>
        <dbReference type="ARBA" id="ARBA00023010"/>
    </source>
</evidence>
<feature type="compositionally biased region" description="Low complexity" evidence="10">
    <location>
        <begin position="688"/>
        <end position="705"/>
    </location>
</feature>
<keyword evidence="12" id="KW-1185">Reference proteome</keyword>
<dbReference type="InterPro" id="IPR019321">
    <property type="entry name" value="Nucleoporin_Nup88"/>
</dbReference>
<dbReference type="EnsemblMetazoa" id="GMOY011110-RA">
    <property type="protein sequence ID" value="GMOY011110-PA"/>
    <property type="gene ID" value="GMOY011110"/>
</dbReference>
<dbReference type="Proteomes" id="UP000092444">
    <property type="component" value="Unassembled WGS sequence"/>
</dbReference>